<sequence length="114" mass="12442">MPSHALDQRLFEQVFSKLGADDAAIPAPVDGIQLINGWLEVIQGTHLTASIEAQLIELKGQLQFAKPDPDRIRDLLGSLSDHTTQVAQGAHLQEQTVNKLEKLATALRNLGNKL</sequence>
<evidence type="ECO:0000313" key="2">
    <source>
        <dbReference type="Proteomes" id="UP000700732"/>
    </source>
</evidence>
<accession>A0ABR6W3M6</accession>
<dbReference type="RefSeq" id="WP_186736304.1">
    <property type="nucleotide sequence ID" value="NZ_VFIA01000004.1"/>
</dbReference>
<organism evidence="1 2">
    <name type="scientific">Spirosoma utsteinense</name>
    <dbReference type="NCBI Taxonomy" id="2585773"/>
    <lineage>
        <taxon>Bacteria</taxon>
        <taxon>Pseudomonadati</taxon>
        <taxon>Bacteroidota</taxon>
        <taxon>Cytophagia</taxon>
        <taxon>Cytophagales</taxon>
        <taxon>Cytophagaceae</taxon>
        <taxon>Spirosoma</taxon>
    </lineage>
</organism>
<dbReference type="EMBL" id="VFIA01000004">
    <property type="protein sequence ID" value="MBC3790482.1"/>
    <property type="molecule type" value="Genomic_DNA"/>
</dbReference>
<proteinExistence type="predicted"/>
<comment type="caution">
    <text evidence="1">The sequence shown here is derived from an EMBL/GenBank/DDBJ whole genome shotgun (WGS) entry which is preliminary data.</text>
</comment>
<protein>
    <submittedName>
        <fullName evidence="1">Uncharacterized protein</fullName>
    </submittedName>
</protein>
<dbReference type="Proteomes" id="UP000700732">
    <property type="component" value="Unassembled WGS sequence"/>
</dbReference>
<evidence type="ECO:0000313" key="1">
    <source>
        <dbReference type="EMBL" id="MBC3790482.1"/>
    </source>
</evidence>
<keyword evidence="2" id="KW-1185">Reference proteome</keyword>
<reference evidence="1 2" key="1">
    <citation type="submission" date="2019-06" db="EMBL/GenBank/DDBJ databases">
        <title>Spirosoma utsteinense sp. nov. isolated from Antarctic ice-free soils.</title>
        <authorList>
            <person name="Tahon G."/>
        </authorList>
    </citation>
    <scope>NUCLEOTIDE SEQUENCE [LARGE SCALE GENOMIC DNA]</scope>
    <source>
        <strain evidence="1 2">LMG 31447</strain>
    </source>
</reference>
<name>A0ABR6W3M6_9BACT</name>
<gene>
    <name evidence="1" type="ORF">FH603_972</name>
</gene>